<dbReference type="EMBL" id="GBEZ01021491">
    <property type="protein sequence ID" value="JAC65260.1"/>
    <property type="molecule type" value="Transcribed_RNA"/>
</dbReference>
<evidence type="ECO:0000313" key="2">
    <source>
        <dbReference type="EMBL" id="JAC65260.1"/>
    </source>
</evidence>
<protein>
    <submittedName>
        <fullName evidence="2">Uncharacterized protein</fullName>
    </submittedName>
</protein>
<dbReference type="AlphaFoldDB" id="A0A061R3J8"/>
<reference evidence="2" key="1">
    <citation type="submission" date="2014-05" db="EMBL/GenBank/DDBJ databases">
        <title>The transcriptome of the halophilic microalga Tetraselmis sp. GSL018 isolated from the Great Salt Lake, Utah.</title>
        <authorList>
            <person name="Jinkerson R.E."/>
            <person name="D'Adamo S."/>
            <person name="Posewitz M.C."/>
        </authorList>
    </citation>
    <scope>NUCLEOTIDE SEQUENCE</scope>
    <source>
        <strain evidence="2">GSL018</strain>
    </source>
</reference>
<accession>A0A061R3J8</accession>
<proteinExistence type="predicted"/>
<feature type="non-terminal residue" evidence="2">
    <location>
        <position position="1"/>
    </location>
</feature>
<gene>
    <name evidence="2" type="ORF">TSPGSL018_16432</name>
</gene>
<evidence type="ECO:0000256" key="1">
    <source>
        <dbReference type="SAM" id="MobiDB-lite"/>
    </source>
</evidence>
<organism evidence="2">
    <name type="scientific">Tetraselmis sp. GSL018</name>
    <dbReference type="NCBI Taxonomy" id="582737"/>
    <lineage>
        <taxon>Eukaryota</taxon>
        <taxon>Viridiplantae</taxon>
        <taxon>Chlorophyta</taxon>
        <taxon>core chlorophytes</taxon>
        <taxon>Chlorodendrophyceae</taxon>
        <taxon>Chlorodendrales</taxon>
        <taxon>Chlorodendraceae</taxon>
        <taxon>Tetraselmis</taxon>
    </lineage>
</organism>
<name>A0A061R3J8_9CHLO</name>
<sequence length="239" mass="24772">LSRAGRRVLALAFEDSGLPCHVCRLDADPPRPAWSHSPLRAAGPSAPAVRCIGVGRAGRGGSAQARRRRAGSCEEGPEAARGGALAMASVGRRQVRKSDRRRASLAAAAPPAPVCALVGDRRAPPRLRRLHHGADMEDQQRHHVQCPQGMVAGGSGEGGQEEAPLRQPTQDGKALLAGASFPDLPCMGVGLRRGRCGRVGGIVCRCRLCEAEGPDASAGGLQEMAAGPAHAVVPPLWDA</sequence>
<feature type="region of interest" description="Disordered" evidence="1">
    <location>
        <begin position="57"/>
        <end position="80"/>
    </location>
</feature>